<sequence length="79" mass="8710">MTHIVQLTELKRGEKAVITELISFKEMRRRLQDMGMIEGTTVECVGKSPLGDPCAFLIRGAVIALRKEDAGSVMVECSD</sequence>
<dbReference type="InterPro" id="IPR007167">
    <property type="entry name" value="Fe-transptr_FeoA-like"/>
</dbReference>
<gene>
    <name evidence="3" type="ORF">DSM106044_01086</name>
</gene>
<proteinExistence type="predicted"/>
<dbReference type="InterPro" id="IPR038157">
    <property type="entry name" value="FeoA_core_dom"/>
</dbReference>
<dbReference type="RefSeq" id="WP_027294498.1">
    <property type="nucleotide sequence ID" value="NZ_CABMJZ010000121.1"/>
</dbReference>
<dbReference type="EMBL" id="QGQD01000023">
    <property type="protein sequence ID" value="TLD02049.1"/>
    <property type="molecule type" value="Genomic_DNA"/>
</dbReference>
<protein>
    <submittedName>
        <fullName evidence="3">Ferrous iron transport protein A</fullName>
    </submittedName>
</protein>
<dbReference type="PANTHER" id="PTHR42954">
    <property type="entry name" value="FE(2+) TRANSPORT PROTEIN A"/>
    <property type="match status" value="1"/>
</dbReference>
<feature type="domain" description="Ferrous iron transporter FeoA-like" evidence="2">
    <location>
        <begin position="5"/>
        <end position="77"/>
    </location>
</feature>
<dbReference type="PANTHER" id="PTHR42954:SF2">
    <property type="entry name" value="FE(2+) TRANSPORT PROTEIN A"/>
    <property type="match status" value="1"/>
</dbReference>
<accession>A0A4U8QBK3</accession>
<dbReference type="OrthoDB" id="9811076at2"/>
<name>A0A4U8QBK3_9FIRM</name>
<evidence type="ECO:0000256" key="1">
    <source>
        <dbReference type="ARBA" id="ARBA00023004"/>
    </source>
</evidence>
<evidence type="ECO:0000313" key="4">
    <source>
        <dbReference type="Proteomes" id="UP000306509"/>
    </source>
</evidence>
<dbReference type="Proteomes" id="UP000306509">
    <property type="component" value="Unassembled WGS sequence"/>
</dbReference>
<reference evidence="3 4" key="1">
    <citation type="journal article" date="2019" name="Anaerobe">
        <title>Detection of Robinsoniella peoriensis in multiple bone samples of a trauma patient.</title>
        <authorList>
            <person name="Schrottner P."/>
            <person name="Hartwich K."/>
            <person name="Bunk B."/>
            <person name="Schober I."/>
            <person name="Helbig S."/>
            <person name="Rudolph W.W."/>
            <person name="Gunzer F."/>
        </authorList>
    </citation>
    <scope>NUCLEOTIDE SEQUENCE [LARGE SCALE GENOMIC DNA]</scope>
    <source>
        <strain evidence="3 4">DSM 106044</strain>
    </source>
</reference>
<evidence type="ECO:0000259" key="2">
    <source>
        <dbReference type="SMART" id="SM00899"/>
    </source>
</evidence>
<dbReference type="InterPro" id="IPR008988">
    <property type="entry name" value="Transcriptional_repressor_C"/>
</dbReference>
<dbReference type="SMART" id="SM00899">
    <property type="entry name" value="FeoA"/>
    <property type="match status" value="1"/>
</dbReference>
<dbReference type="InterPro" id="IPR052713">
    <property type="entry name" value="FeoA"/>
</dbReference>
<dbReference type="Pfam" id="PF04023">
    <property type="entry name" value="FeoA"/>
    <property type="match status" value="1"/>
</dbReference>
<comment type="caution">
    <text evidence="3">The sequence shown here is derived from an EMBL/GenBank/DDBJ whole genome shotgun (WGS) entry which is preliminary data.</text>
</comment>
<dbReference type="Gene3D" id="2.30.30.90">
    <property type="match status" value="1"/>
</dbReference>
<dbReference type="AlphaFoldDB" id="A0A4U8QBK3"/>
<organism evidence="3 4">
    <name type="scientific">Robinsoniella peoriensis</name>
    <dbReference type="NCBI Taxonomy" id="180332"/>
    <lineage>
        <taxon>Bacteria</taxon>
        <taxon>Bacillati</taxon>
        <taxon>Bacillota</taxon>
        <taxon>Clostridia</taxon>
        <taxon>Lachnospirales</taxon>
        <taxon>Lachnospiraceae</taxon>
        <taxon>Robinsoniella</taxon>
    </lineage>
</organism>
<evidence type="ECO:0000313" key="3">
    <source>
        <dbReference type="EMBL" id="TLD02049.1"/>
    </source>
</evidence>
<keyword evidence="4" id="KW-1185">Reference proteome</keyword>
<dbReference type="STRING" id="180332.GCA_000797495_00517"/>
<keyword evidence="1" id="KW-0408">Iron</keyword>
<dbReference type="SUPFAM" id="SSF50037">
    <property type="entry name" value="C-terminal domain of transcriptional repressors"/>
    <property type="match status" value="1"/>
</dbReference>
<dbReference type="GO" id="GO:0046914">
    <property type="term" value="F:transition metal ion binding"/>
    <property type="evidence" value="ECO:0007669"/>
    <property type="project" value="InterPro"/>
</dbReference>